<feature type="transmembrane region" description="Helical" evidence="13">
    <location>
        <begin position="1023"/>
        <end position="1043"/>
    </location>
</feature>
<evidence type="ECO:0000256" key="2">
    <source>
        <dbReference type="ARBA" id="ARBA00006459"/>
    </source>
</evidence>
<dbReference type="PROSITE" id="PS50267">
    <property type="entry name" value="NA_NEUROTRAN_SYMP_3"/>
    <property type="match status" value="1"/>
</dbReference>
<dbReference type="Pfam" id="PF07851">
    <property type="entry name" value="TMEM120A-B"/>
    <property type="match status" value="1"/>
</dbReference>
<gene>
    <name evidence="14" type="ORF">CBOVIS_LOCUS5303</name>
</gene>
<dbReference type="GO" id="GO:0005283">
    <property type="term" value="F:amino acid:sodium symporter activity"/>
    <property type="evidence" value="ECO:0007669"/>
    <property type="project" value="TreeGrafter"/>
</dbReference>
<dbReference type="Pfam" id="PF00209">
    <property type="entry name" value="SNF"/>
    <property type="match status" value="1"/>
</dbReference>
<keyword evidence="4 12" id="KW-0813">Transport</keyword>
<dbReference type="PROSITE" id="PS00610">
    <property type="entry name" value="NA_NEUROTRAN_SYMP_1"/>
    <property type="match status" value="1"/>
</dbReference>
<dbReference type="PRINTS" id="PR00176">
    <property type="entry name" value="NANEUSMPORT"/>
</dbReference>
<evidence type="ECO:0000256" key="4">
    <source>
        <dbReference type="ARBA" id="ARBA00022448"/>
    </source>
</evidence>
<protein>
    <recommendedName>
        <fullName evidence="12">Transporter</fullName>
    </recommendedName>
</protein>
<dbReference type="AlphaFoldDB" id="A0A8S1EN87"/>
<name>A0A8S1EN87_9PELO</name>
<dbReference type="InterPro" id="IPR000175">
    <property type="entry name" value="Na/ntran_symport"/>
</dbReference>
<feature type="binding site" evidence="10">
    <location>
        <position position="78"/>
    </location>
    <ligand>
        <name>Na(+)</name>
        <dbReference type="ChEBI" id="CHEBI:29101"/>
        <label>1</label>
    </ligand>
</feature>
<keyword evidence="10" id="KW-0915">Sodium</keyword>
<evidence type="ECO:0000256" key="10">
    <source>
        <dbReference type="PIRSR" id="PIRSR600175-1"/>
    </source>
</evidence>
<feature type="transmembrane region" description="Helical" evidence="13">
    <location>
        <begin position="375"/>
        <end position="397"/>
    </location>
</feature>
<comment type="caution">
    <text evidence="14">The sequence shown here is derived from an EMBL/GenBank/DDBJ whole genome shotgun (WGS) entry which is preliminary data.</text>
</comment>
<keyword evidence="5 12" id="KW-0812">Transmembrane</keyword>
<dbReference type="GO" id="GO:0005886">
    <property type="term" value="C:plasma membrane"/>
    <property type="evidence" value="ECO:0007669"/>
    <property type="project" value="TreeGrafter"/>
</dbReference>
<feature type="transmembrane region" description="Helical" evidence="13">
    <location>
        <begin position="286"/>
        <end position="306"/>
    </location>
</feature>
<feature type="transmembrane region" description="Helical" evidence="13">
    <location>
        <begin position="144"/>
        <end position="171"/>
    </location>
</feature>
<feature type="transmembrane region" description="Helical" evidence="13">
    <location>
        <begin position="578"/>
        <end position="608"/>
    </location>
</feature>
<dbReference type="GO" id="GO:0015179">
    <property type="term" value="F:L-amino acid transmembrane transporter activity"/>
    <property type="evidence" value="ECO:0007669"/>
    <property type="project" value="TreeGrafter"/>
</dbReference>
<feature type="transmembrane region" description="Helical" evidence="13">
    <location>
        <begin position="72"/>
        <end position="93"/>
    </location>
</feature>
<organism evidence="14 15">
    <name type="scientific">Caenorhabditis bovis</name>
    <dbReference type="NCBI Taxonomy" id="2654633"/>
    <lineage>
        <taxon>Eukaryota</taxon>
        <taxon>Metazoa</taxon>
        <taxon>Ecdysozoa</taxon>
        <taxon>Nematoda</taxon>
        <taxon>Chromadorea</taxon>
        <taxon>Rhabditida</taxon>
        <taxon>Rhabditina</taxon>
        <taxon>Rhabditomorpha</taxon>
        <taxon>Rhabditoidea</taxon>
        <taxon>Rhabditidae</taxon>
        <taxon>Peloderinae</taxon>
        <taxon>Caenorhabditis</taxon>
    </lineage>
</organism>
<feature type="disulfide bond" evidence="11">
    <location>
        <begin position="183"/>
        <end position="192"/>
    </location>
</feature>
<evidence type="ECO:0000256" key="8">
    <source>
        <dbReference type="ARBA" id="ARBA00023136"/>
    </source>
</evidence>
<dbReference type="PANTHER" id="PTHR11616:SF321">
    <property type="entry name" value="SODIUM-DEPENDENT NUTRIENT AMINO ACID TRANSPORTER 1-RELATED"/>
    <property type="match status" value="1"/>
</dbReference>
<dbReference type="GO" id="GO:0089718">
    <property type="term" value="P:amino acid import across plasma membrane"/>
    <property type="evidence" value="ECO:0007669"/>
    <property type="project" value="TreeGrafter"/>
</dbReference>
<sequence>MSITSADAAVRHDKGAKKEQVDYSLYPPFIKQLDAKLPDYTREGDIEYPFEETTGIGDENRIRGNWSNKSDYILALIGFTAGVGSFWKFPFLIFQNGGAAFLVPYLVMLILAAMPVFFTELVLGQFSSLAAISVWKVVPMFKGIGYAQVTFSGFFAIFFNVISAWALFYLINSFCFSIPWSNCANSWSGENCTLGTRIQCMEMNGTLLVNGSCYVEQSYMNDSNVIPLHDLDSIPSLKYFHSDVLMLSNGVDDFGALNWYLGLCVLVCWIAVFLCLFQGVKSSGKVVYVSVILPFIIITVLLTRLLTLDGSFQAIIHFMNPNWKVLKDLKVWGEAAVQAFYSVSCCSGGLYTISSYNRFHNNIYRDISLVLTIDVIVSLIGCVLTFSAIGFTCFEFAISLDKFHIRDGFHLVFVFLAEALAGVPVAPLYAGLFFIMVLLVVHATQMFVVETIVSSLCDEHPERLRRNRRHVLTTVCALFILLSIPFCLSSGLYWMEILSQLVLTWPLLVIAFLECMAINWIYGVDNLLDNAKWIVGHWPPCYILWKILFKFVCPLVYLSILCFLWLDWRAISYESYEFPYWSIVVGWSLGAIPLLMIPVVAVWQYCIAKGNITQKWWKILYPDDAWGPALAIHRAEKFPLQIPEARRLLLPPEVEIVGNREGQLLHCSGLRDLNKILQNDEDYDVGGARSSDYGGDARSLRSTVIGNEWPWKHLKTSGKTITEDFHNLEKIHDEYVHKMRELGNVQTASTKALKHHNYLMKGVAELIRKAEKEIEGMPNEPTADGTESLKDTSAGKVDRIKQEIELSRVKLRDMQAELPAQDKGFYLNLILGSNLNVSLLTKCERFKYKKEYEDFKYKITVVITVLTAISFLFPYRVLDMILCFVMVWYYCTLTIRESVLCVNGSRIKGWWLTHHYLSCAVPGIILTWKEGECYQEFRLYFIAFITYISLVQLAQNQYQQGCLRRLHALGQGHQMDITVEGFTSWQFKGLTFLLPFLMGGYIFQLFLTIKLYFAAYWEICDGIWQIPALSVLLGIIGGGNLITTSMVCFKKFKTTPSYANIVTLTRKYSSRHRMRDEAKNSADKSN</sequence>
<feature type="transmembrane region" description="Helical" evidence="13">
    <location>
        <begin position="543"/>
        <end position="566"/>
    </location>
</feature>
<dbReference type="Proteomes" id="UP000494206">
    <property type="component" value="Unassembled WGS sequence"/>
</dbReference>
<comment type="similarity">
    <text evidence="2 12">Belongs to the sodium:neurotransmitter symporter (SNF) (TC 2.A.22) family.</text>
</comment>
<dbReference type="SUPFAM" id="SSF161070">
    <property type="entry name" value="SNF-like"/>
    <property type="match status" value="1"/>
</dbReference>
<feature type="transmembrane region" description="Helical" evidence="13">
    <location>
        <begin position="992"/>
        <end position="1017"/>
    </location>
</feature>
<evidence type="ECO:0000256" key="5">
    <source>
        <dbReference type="ARBA" id="ARBA00022692"/>
    </source>
</evidence>
<evidence type="ECO:0000256" key="7">
    <source>
        <dbReference type="ARBA" id="ARBA00022989"/>
    </source>
</evidence>
<evidence type="ECO:0000256" key="11">
    <source>
        <dbReference type="PIRSR" id="PIRSR600175-2"/>
    </source>
</evidence>
<feature type="transmembrane region" description="Helical" evidence="13">
    <location>
        <begin position="501"/>
        <end position="522"/>
    </location>
</feature>
<evidence type="ECO:0000256" key="1">
    <source>
        <dbReference type="ARBA" id="ARBA00004141"/>
    </source>
</evidence>
<proteinExistence type="inferred from homology"/>
<feature type="transmembrane region" description="Helical" evidence="13">
    <location>
        <begin position="99"/>
        <end position="123"/>
    </location>
</feature>
<dbReference type="InterPro" id="IPR037272">
    <property type="entry name" value="SNS_sf"/>
</dbReference>
<keyword evidence="7 13" id="KW-1133">Transmembrane helix</keyword>
<feature type="binding site" evidence="10">
    <location>
        <position position="342"/>
    </location>
    <ligand>
        <name>Na(+)</name>
        <dbReference type="ChEBI" id="CHEBI:29101"/>
        <label>1</label>
    </ligand>
</feature>
<reference evidence="14 15" key="1">
    <citation type="submission" date="2020-04" db="EMBL/GenBank/DDBJ databases">
        <authorList>
            <person name="Laetsch R D."/>
            <person name="Stevens L."/>
            <person name="Kumar S."/>
            <person name="Blaxter L. M."/>
        </authorList>
    </citation>
    <scope>NUCLEOTIDE SEQUENCE [LARGE SCALE GENOMIC DNA]</scope>
</reference>
<keyword evidence="15" id="KW-1185">Reference proteome</keyword>
<accession>A0A8S1EN87</accession>
<dbReference type="GO" id="GO:0046872">
    <property type="term" value="F:metal ion binding"/>
    <property type="evidence" value="ECO:0007669"/>
    <property type="project" value="UniProtKB-KW"/>
</dbReference>
<comment type="subcellular location">
    <subcellularLocation>
        <location evidence="1">Membrane</location>
        <topology evidence="1">Multi-pass membrane protein</topology>
    </subcellularLocation>
</comment>
<feature type="transmembrane region" description="Helical" evidence="13">
    <location>
        <begin position="257"/>
        <end position="277"/>
    </location>
</feature>
<evidence type="ECO:0000256" key="3">
    <source>
        <dbReference type="ARBA" id="ARBA00009700"/>
    </source>
</evidence>
<comment type="similarity">
    <text evidence="3">Belongs to the TMEM120 family.</text>
</comment>
<keyword evidence="8 13" id="KW-0472">Membrane</keyword>
<keyword evidence="6 12" id="KW-0769">Symport</keyword>
<feature type="transmembrane region" description="Helical" evidence="13">
    <location>
        <begin position="937"/>
        <end position="955"/>
    </location>
</feature>
<keyword evidence="9" id="KW-0325">Glycoprotein</keyword>
<evidence type="ECO:0000256" key="13">
    <source>
        <dbReference type="SAM" id="Phobius"/>
    </source>
</evidence>
<keyword evidence="10" id="KW-0479">Metal-binding</keyword>
<evidence type="ECO:0000256" key="12">
    <source>
        <dbReference type="RuleBase" id="RU003732"/>
    </source>
</evidence>
<feature type="transmembrane region" description="Helical" evidence="13">
    <location>
        <begin position="855"/>
        <end position="873"/>
    </location>
</feature>
<keyword evidence="11" id="KW-1015">Disulfide bond</keyword>
<evidence type="ECO:0000256" key="6">
    <source>
        <dbReference type="ARBA" id="ARBA00022847"/>
    </source>
</evidence>
<evidence type="ECO:0000313" key="14">
    <source>
        <dbReference type="EMBL" id="CAB3402723.1"/>
    </source>
</evidence>
<dbReference type="EMBL" id="CADEPM010000003">
    <property type="protein sequence ID" value="CAB3402723.1"/>
    <property type="molecule type" value="Genomic_DNA"/>
</dbReference>
<dbReference type="PANTHER" id="PTHR11616">
    <property type="entry name" value="SODIUM/CHLORIDE DEPENDENT TRANSPORTER"/>
    <property type="match status" value="1"/>
</dbReference>
<evidence type="ECO:0000313" key="15">
    <source>
        <dbReference type="Proteomes" id="UP000494206"/>
    </source>
</evidence>
<feature type="transmembrane region" description="Helical" evidence="13">
    <location>
        <begin position="474"/>
        <end position="495"/>
    </location>
</feature>
<dbReference type="OrthoDB" id="6581954at2759"/>
<dbReference type="InterPro" id="IPR012926">
    <property type="entry name" value="TMEM120A/B"/>
</dbReference>
<evidence type="ECO:0000256" key="9">
    <source>
        <dbReference type="ARBA" id="ARBA00023180"/>
    </source>
</evidence>